<dbReference type="EMBL" id="SRLO01000846">
    <property type="protein sequence ID" value="TNN45455.1"/>
    <property type="molecule type" value="Genomic_DNA"/>
</dbReference>
<reference evidence="1 2" key="1">
    <citation type="submission" date="2019-03" db="EMBL/GenBank/DDBJ databases">
        <title>First draft genome of Liparis tanakae, snailfish: a comprehensive survey of snailfish specific genes.</title>
        <authorList>
            <person name="Kim W."/>
            <person name="Song I."/>
            <person name="Jeong J.-H."/>
            <person name="Kim D."/>
            <person name="Kim S."/>
            <person name="Ryu S."/>
            <person name="Song J.Y."/>
            <person name="Lee S.K."/>
        </authorList>
    </citation>
    <scope>NUCLEOTIDE SEQUENCE [LARGE SCALE GENOMIC DNA]</scope>
    <source>
        <tissue evidence="1">Muscle</tissue>
    </source>
</reference>
<proteinExistence type="predicted"/>
<gene>
    <name evidence="1" type="ORF">EYF80_044360</name>
</gene>
<evidence type="ECO:0000313" key="2">
    <source>
        <dbReference type="Proteomes" id="UP000314294"/>
    </source>
</evidence>
<sequence>MARGAPWTMGSTLTWCCTLRPPREGGGPALILPFTGLRNSVCFDVGRQPSGLQDRLHTLVLADRLCSAYCLHCLSHQLVDRTDRAEVKGSW</sequence>
<organism evidence="1 2">
    <name type="scientific">Liparis tanakae</name>
    <name type="common">Tanaka's snailfish</name>
    <dbReference type="NCBI Taxonomy" id="230148"/>
    <lineage>
        <taxon>Eukaryota</taxon>
        <taxon>Metazoa</taxon>
        <taxon>Chordata</taxon>
        <taxon>Craniata</taxon>
        <taxon>Vertebrata</taxon>
        <taxon>Euteleostomi</taxon>
        <taxon>Actinopterygii</taxon>
        <taxon>Neopterygii</taxon>
        <taxon>Teleostei</taxon>
        <taxon>Neoteleostei</taxon>
        <taxon>Acanthomorphata</taxon>
        <taxon>Eupercaria</taxon>
        <taxon>Perciformes</taxon>
        <taxon>Cottioidei</taxon>
        <taxon>Cottales</taxon>
        <taxon>Liparidae</taxon>
        <taxon>Liparis</taxon>
    </lineage>
</organism>
<keyword evidence="2" id="KW-1185">Reference proteome</keyword>
<dbReference type="Proteomes" id="UP000314294">
    <property type="component" value="Unassembled WGS sequence"/>
</dbReference>
<name>A0A4Z2FX35_9TELE</name>
<comment type="caution">
    <text evidence="1">The sequence shown here is derived from an EMBL/GenBank/DDBJ whole genome shotgun (WGS) entry which is preliminary data.</text>
</comment>
<accession>A0A4Z2FX35</accession>
<protein>
    <submittedName>
        <fullName evidence="1">Uncharacterized protein</fullName>
    </submittedName>
</protein>
<evidence type="ECO:0000313" key="1">
    <source>
        <dbReference type="EMBL" id="TNN45455.1"/>
    </source>
</evidence>
<dbReference type="AlphaFoldDB" id="A0A4Z2FX35"/>